<feature type="region of interest" description="Disordered" evidence="3">
    <location>
        <begin position="711"/>
        <end position="784"/>
    </location>
</feature>
<feature type="compositionally biased region" description="Low complexity" evidence="3">
    <location>
        <begin position="146"/>
        <end position="159"/>
    </location>
</feature>
<feature type="compositionally biased region" description="Basic and acidic residues" evidence="3">
    <location>
        <begin position="801"/>
        <end position="861"/>
    </location>
</feature>
<dbReference type="GO" id="GO:0072318">
    <property type="term" value="P:clathrin coat disassembly"/>
    <property type="evidence" value="ECO:0000318"/>
    <property type="project" value="GO_Central"/>
</dbReference>
<dbReference type="GO" id="GO:0072583">
    <property type="term" value="P:clathrin-dependent endocytosis"/>
    <property type="evidence" value="ECO:0000318"/>
    <property type="project" value="GO_Central"/>
</dbReference>
<evidence type="ECO:0000259" key="4">
    <source>
        <dbReference type="PROSITE" id="PS50076"/>
    </source>
</evidence>
<feature type="compositionally biased region" description="Polar residues" evidence="3">
    <location>
        <begin position="875"/>
        <end position="892"/>
    </location>
</feature>
<evidence type="ECO:0000256" key="3">
    <source>
        <dbReference type="SAM" id="MobiDB-lite"/>
    </source>
</evidence>
<dbReference type="GO" id="GO:0030276">
    <property type="term" value="F:clathrin binding"/>
    <property type="evidence" value="ECO:0000318"/>
    <property type="project" value="GO_Central"/>
</dbReference>
<feature type="region of interest" description="Disordered" evidence="3">
    <location>
        <begin position="801"/>
        <end position="935"/>
    </location>
</feature>
<feature type="region of interest" description="Disordered" evidence="3">
    <location>
        <begin position="262"/>
        <end position="297"/>
    </location>
</feature>
<feature type="compositionally biased region" description="Basic and acidic residues" evidence="3">
    <location>
        <begin position="550"/>
        <end position="588"/>
    </location>
</feature>
<dbReference type="SUPFAM" id="SSF46565">
    <property type="entry name" value="Chaperone J-domain"/>
    <property type="match status" value="1"/>
</dbReference>
<dbReference type="Gramene" id="ERM94674">
    <property type="protein sequence ID" value="ERM94674"/>
    <property type="gene ID" value="AMTR_s00011p00222440"/>
</dbReference>
<feature type="compositionally biased region" description="Basic and acidic residues" evidence="3">
    <location>
        <begin position="612"/>
        <end position="627"/>
    </location>
</feature>
<dbReference type="OMA" id="NMESHED"/>
<proteinExistence type="predicted"/>
<feature type="compositionally biased region" description="Low complexity" evidence="3">
    <location>
        <begin position="263"/>
        <end position="277"/>
    </location>
</feature>
<sequence>MADLQHRSHGQKPHSKPPATLAPRKPHTQNGNGTGNNTLVYDDVFGGPPKYTVSSFAPKIEGYDEIFRNFSNPMTSDVPFLEVPVHHNDDDDEVFGGLGNSGPLDFLYEDVFGENEDRDFAVPYEELFFPEAKKTKKSRVVPESKSWQQVQPVQSPASSERTDNPFYSLELDGSSKQSIGAVRESNLLYQMTNQMGRENVICGTTHLHQLNDAPRYTVGGKALSPLHKTKIDKSPPRTVHSLNGNLVLDGETMEVDQSGRVMSNKSLGNGLSSSGKNVLKEDPKQFQGKLDTSEEVPSSVNNQLDLCDFDRDVACIGDRPFPHKSFITVAEINLQTKPTKVPPPSRPPPKLGIRMGDLKAYAEKENLFLSMLSSRPHQFESVSGASLNDEAVKHRAPPSLDYEESATLDAAASAAAMKEAMERAEVKLKLAKESRERKRDILESHTKPVLKEEIKYVQVNEMRTCVEPQDKETITQVSCERAEKEMESCDKEENHKSASASPADPVCQEKGSGVKSTEEFTEKEGSQVKSTEEFTEKEETNNVGVVHVTKKGEKQEKEVNSGKRAVVMKEDGRKSNDMHKPKEDVDNKKKIKFTQVADELEENKKISKATKNARDYEQEENGKKSPASEDVCGLAEYEKKSVGALDALEHDEKEKKLKPSQETCDREQNEETLKAYEDGGREENKKTFEALQDKEKVIKTTYEAFEYQEAVRRKKNTQEALQKEDRKKEELENGRRLRDIEEEKERLRKLEEETEREREREKDRVAVEKENQKARERAERAAVERVTAEARERAFIEARERAEKVAAEAREKALADKASSEARQRAAMDRATAEARERALERALVEKAAAEARARAERAAAERFAASSRERQLRENSNQSEPQDTAFDSQSGEGLGRFPASDTADSVEAGGESAERRKARLERHQRTKERAAKALAEKNARDILVQREQAERQRLAESLDADVKRWSSGKEGNLRALLSTLQYILWPDSGWQPIPLTEVITAAAVKKAYRKATLCVHPDKMQQKGATLPQKYISEKVFDLLKDAWNKFNSEEH</sequence>
<dbReference type="PROSITE" id="PS50076">
    <property type="entry name" value="DNAJ_2"/>
    <property type="match status" value="1"/>
</dbReference>
<keyword evidence="1 2" id="KW-0175">Coiled coil</keyword>
<feature type="compositionally biased region" description="Basic and acidic residues" evidence="3">
    <location>
        <begin position="721"/>
        <end position="784"/>
    </location>
</feature>
<organism evidence="5 6">
    <name type="scientific">Amborella trichopoda</name>
    <dbReference type="NCBI Taxonomy" id="13333"/>
    <lineage>
        <taxon>Eukaryota</taxon>
        <taxon>Viridiplantae</taxon>
        <taxon>Streptophyta</taxon>
        <taxon>Embryophyta</taxon>
        <taxon>Tracheophyta</taxon>
        <taxon>Spermatophyta</taxon>
        <taxon>Magnoliopsida</taxon>
        <taxon>Amborellales</taxon>
        <taxon>Amborellaceae</taxon>
        <taxon>Amborella</taxon>
    </lineage>
</organism>
<dbReference type="EMBL" id="KI397507">
    <property type="protein sequence ID" value="ERM94674.1"/>
    <property type="molecule type" value="Genomic_DNA"/>
</dbReference>
<evidence type="ECO:0000313" key="5">
    <source>
        <dbReference type="EMBL" id="ERM94674.1"/>
    </source>
</evidence>
<dbReference type="InterPro" id="IPR036869">
    <property type="entry name" value="J_dom_sf"/>
</dbReference>
<feature type="region of interest" description="Disordered" evidence="3">
    <location>
        <begin position="140"/>
        <end position="164"/>
    </location>
</feature>
<dbReference type="FunFam" id="1.10.287.110:FF:000009">
    <property type="entry name" value="Auxilin-related protein 1"/>
    <property type="match status" value="1"/>
</dbReference>
<gene>
    <name evidence="5" type="ORF">AMTR_s00011p00222440</name>
</gene>
<dbReference type="AlphaFoldDB" id="W1NHL9"/>
<feature type="region of interest" description="Disordered" evidence="3">
    <location>
        <begin position="643"/>
        <end position="688"/>
    </location>
</feature>
<dbReference type="OrthoDB" id="1717591at2759"/>
<feature type="compositionally biased region" description="Basic and acidic residues" evidence="3">
    <location>
        <begin position="516"/>
        <end position="540"/>
    </location>
</feature>
<dbReference type="InterPro" id="IPR001623">
    <property type="entry name" value="DnaJ_domain"/>
</dbReference>
<dbReference type="PANTHER" id="PTHR23172">
    <property type="entry name" value="AUXILIN/CYCLIN G-ASSOCIATED KINASE-RELATED"/>
    <property type="match status" value="1"/>
</dbReference>
<feature type="compositionally biased region" description="Basic and acidic residues" evidence="3">
    <location>
        <begin position="922"/>
        <end position="935"/>
    </location>
</feature>
<dbReference type="STRING" id="13333.W1NHL9"/>
<feature type="coiled-coil region" evidence="2">
    <location>
        <begin position="414"/>
        <end position="441"/>
    </location>
</feature>
<reference evidence="6" key="1">
    <citation type="journal article" date="2013" name="Science">
        <title>The Amborella genome and the evolution of flowering plants.</title>
        <authorList>
            <consortium name="Amborella Genome Project"/>
        </authorList>
    </citation>
    <scope>NUCLEOTIDE SEQUENCE [LARGE SCALE GENOMIC DNA]</scope>
</reference>
<protein>
    <recommendedName>
        <fullName evidence="4">J domain-containing protein</fullName>
    </recommendedName>
</protein>
<evidence type="ECO:0000256" key="1">
    <source>
        <dbReference type="ARBA" id="ARBA00023054"/>
    </source>
</evidence>
<dbReference type="KEGG" id="atr:18422534"/>
<dbReference type="PANTHER" id="PTHR23172:SF87">
    <property type="entry name" value="CHAPERONE DNAJ-DOMAIN SUPERFAMILY PROTEIN"/>
    <property type="match status" value="1"/>
</dbReference>
<feature type="compositionally biased region" description="Low complexity" evidence="3">
    <location>
        <begin position="28"/>
        <end position="38"/>
    </location>
</feature>
<name>W1NHL9_AMBTC</name>
<dbReference type="Gene3D" id="1.10.287.110">
    <property type="entry name" value="DnaJ domain"/>
    <property type="match status" value="1"/>
</dbReference>
<feature type="domain" description="J" evidence="4">
    <location>
        <begin position="989"/>
        <end position="1053"/>
    </location>
</feature>
<feature type="region of interest" description="Disordered" evidence="3">
    <location>
        <begin position="488"/>
        <end position="631"/>
    </location>
</feature>
<dbReference type="GO" id="GO:0031982">
    <property type="term" value="C:vesicle"/>
    <property type="evidence" value="ECO:0000318"/>
    <property type="project" value="GO_Central"/>
</dbReference>
<evidence type="ECO:0000313" key="6">
    <source>
        <dbReference type="Proteomes" id="UP000017836"/>
    </source>
</evidence>
<feature type="region of interest" description="Disordered" evidence="3">
    <location>
        <begin position="1"/>
        <end position="41"/>
    </location>
</feature>
<dbReference type="HOGENOM" id="CLU_004791_0_0_1"/>
<accession>W1NHL9</accession>
<evidence type="ECO:0000256" key="2">
    <source>
        <dbReference type="SAM" id="Coils"/>
    </source>
</evidence>
<dbReference type="Proteomes" id="UP000017836">
    <property type="component" value="Unassembled WGS sequence"/>
</dbReference>
<dbReference type="GO" id="GO:0005737">
    <property type="term" value="C:cytoplasm"/>
    <property type="evidence" value="ECO:0000318"/>
    <property type="project" value="GO_Central"/>
</dbReference>
<keyword evidence="6" id="KW-1185">Reference proteome</keyword>
<dbReference type="eggNOG" id="KOG0431">
    <property type="taxonomic scope" value="Eukaryota"/>
</dbReference>